<dbReference type="Pfam" id="PF08803">
    <property type="entry name" value="ydhR"/>
    <property type="match status" value="1"/>
</dbReference>
<reference evidence="1 2" key="1">
    <citation type="submission" date="2013-04" db="EMBL/GenBank/DDBJ databases">
        <title>Shimia sp. 22II-S11-Z10 Genome Sequencing.</title>
        <authorList>
            <person name="Lai Q."/>
            <person name="Li G."/>
            <person name="Shao Z."/>
        </authorList>
    </citation>
    <scope>NUCLEOTIDE SEQUENCE [LARGE SCALE GENOMIC DNA]</scope>
    <source>
        <strain evidence="2">22II-S11-Z10</strain>
    </source>
</reference>
<proteinExistence type="predicted"/>
<evidence type="ECO:0000313" key="2">
    <source>
        <dbReference type="Proteomes" id="UP000024836"/>
    </source>
</evidence>
<gene>
    <name evidence="1" type="ORF">ATO10_00885</name>
</gene>
<evidence type="ECO:0008006" key="3">
    <source>
        <dbReference type="Google" id="ProtNLM"/>
    </source>
</evidence>
<dbReference type="EMBL" id="AQQY01000001">
    <property type="protein sequence ID" value="KCV83272.1"/>
    <property type="molecule type" value="Genomic_DNA"/>
</dbReference>
<dbReference type="STRING" id="1461693.ATO10_00885"/>
<dbReference type="InterPro" id="IPR014910">
    <property type="entry name" value="YdhR"/>
</dbReference>
<keyword evidence="2" id="KW-1185">Reference proteome</keyword>
<dbReference type="Proteomes" id="UP000024836">
    <property type="component" value="Unassembled WGS sequence"/>
</dbReference>
<sequence>MLYGFAGKNISICYQKVRTITRGIFNVACRLTHQKEMIMRYAQIFRYVLDMEASEYQAKFVDPYAEAISKVPGLIRKTWMADFDNGEFASFYLWEDKGSMESFMASSAIATVAAEPFLKDLVITAIPVAEDASAITRGI</sequence>
<dbReference type="InterPro" id="IPR011008">
    <property type="entry name" value="Dimeric_a/b-barrel"/>
</dbReference>
<name>A0A058ZQ47_9RHOB</name>
<evidence type="ECO:0000313" key="1">
    <source>
        <dbReference type="EMBL" id="KCV83272.1"/>
    </source>
</evidence>
<organism evidence="1 2">
    <name type="scientific">Actibacterium atlanticum</name>
    <dbReference type="NCBI Taxonomy" id="1461693"/>
    <lineage>
        <taxon>Bacteria</taxon>
        <taxon>Pseudomonadati</taxon>
        <taxon>Pseudomonadota</taxon>
        <taxon>Alphaproteobacteria</taxon>
        <taxon>Rhodobacterales</taxon>
        <taxon>Roseobacteraceae</taxon>
        <taxon>Actibacterium</taxon>
    </lineage>
</organism>
<accession>A0A058ZQ47</accession>
<dbReference type="AlphaFoldDB" id="A0A058ZQ47"/>
<protein>
    <recommendedName>
        <fullName evidence="3">ABM domain-containing protein</fullName>
    </recommendedName>
</protein>
<dbReference type="eggNOG" id="ENOG50332A8">
    <property type="taxonomic scope" value="Bacteria"/>
</dbReference>
<comment type="caution">
    <text evidence="1">The sequence shown here is derived from an EMBL/GenBank/DDBJ whole genome shotgun (WGS) entry which is preliminary data.</text>
</comment>
<dbReference type="Gene3D" id="3.30.70.100">
    <property type="match status" value="1"/>
</dbReference>
<dbReference type="SUPFAM" id="SSF54909">
    <property type="entry name" value="Dimeric alpha+beta barrel"/>
    <property type="match status" value="1"/>
</dbReference>